<dbReference type="PROSITE" id="PS51257">
    <property type="entry name" value="PROKAR_LIPOPROTEIN"/>
    <property type="match status" value="1"/>
</dbReference>
<reference evidence="2" key="1">
    <citation type="submission" date="2020-02" db="EMBL/GenBank/DDBJ databases">
        <authorList>
            <person name="Meier V. D."/>
        </authorList>
    </citation>
    <scope>NUCLEOTIDE SEQUENCE</scope>
    <source>
        <strain evidence="2">AVDCRST_MAG50</strain>
    </source>
</reference>
<evidence type="ECO:0008006" key="3">
    <source>
        <dbReference type="Google" id="ProtNLM"/>
    </source>
</evidence>
<keyword evidence="1" id="KW-0732">Signal</keyword>
<sequence length="181" mass="18369">MARLPAPVLGLVLVLAMGACSKDDGASVRDARAEDGSVNVIGGESEGGGSVSAVAAGCVTRGATTRLPTSRLEVSLDDTAITVPASVTAGVNQVLVKNIGTSDHELWIVAAASPADLPVANGRVVTDGLTPIVRMEAFGRNKLCQNSFVIPPGRYVAFCNLAPPGATPHFEAGMVASFEAV</sequence>
<gene>
    <name evidence="2" type="ORF">AVDCRST_MAG50-1265</name>
</gene>
<accession>A0A6J4HSM6</accession>
<organism evidence="2">
    <name type="scientific">uncultured Acidimicrobiales bacterium</name>
    <dbReference type="NCBI Taxonomy" id="310071"/>
    <lineage>
        <taxon>Bacteria</taxon>
        <taxon>Bacillati</taxon>
        <taxon>Actinomycetota</taxon>
        <taxon>Acidimicrobiia</taxon>
        <taxon>Acidimicrobiales</taxon>
        <taxon>environmental samples</taxon>
    </lineage>
</organism>
<proteinExistence type="predicted"/>
<evidence type="ECO:0000313" key="2">
    <source>
        <dbReference type="EMBL" id="CAA9232785.1"/>
    </source>
</evidence>
<evidence type="ECO:0000256" key="1">
    <source>
        <dbReference type="SAM" id="SignalP"/>
    </source>
</evidence>
<name>A0A6J4HSM6_9ACTN</name>
<feature type="chain" id="PRO_5026658606" description="EfeO-type cupredoxin-like domain-containing protein" evidence="1">
    <location>
        <begin position="22"/>
        <end position="181"/>
    </location>
</feature>
<feature type="signal peptide" evidence="1">
    <location>
        <begin position="1"/>
        <end position="21"/>
    </location>
</feature>
<protein>
    <recommendedName>
        <fullName evidence="3">EfeO-type cupredoxin-like domain-containing protein</fullName>
    </recommendedName>
</protein>
<dbReference type="EMBL" id="CADCTF010000063">
    <property type="protein sequence ID" value="CAA9232785.1"/>
    <property type="molecule type" value="Genomic_DNA"/>
</dbReference>
<dbReference type="AlphaFoldDB" id="A0A6J4HSM6"/>